<dbReference type="Pfam" id="PF10321">
    <property type="entry name" value="7TM_GPCR_Srt"/>
    <property type="match status" value="1"/>
</dbReference>
<evidence type="ECO:0000313" key="3">
    <source>
        <dbReference type="EMBL" id="KAK0405507.1"/>
    </source>
</evidence>
<feature type="transmembrane region" description="Helical" evidence="2">
    <location>
        <begin position="160"/>
        <end position="187"/>
    </location>
</feature>
<name>A0AA39HJ20_9BILA</name>
<feature type="transmembrane region" description="Helical" evidence="2">
    <location>
        <begin position="115"/>
        <end position="134"/>
    </location>
</feature>
<gene>
    <name evidence="3" type="ORF">QR680_018027</name>
</gene>
<dbReference type="InterPro" id="IPR019425">
    <property type="entry name" value="7TM_GPCR_serpentine_rcpt_Srt"/>
</dbReference>
<comment type="caution">
    <text evidence="3">The sequence shown here is derived from an EMBL/GenBank/DDBJ whole genome shotgun (WGS) entry which is preliminary data.</text>
</comment>
<feature type="compositionally biased region" description="Low complexity" evidence="1">
    <location>
        <begin position="289"/>
        <end position="298"/>
    </location>
</feature>
<dbReference type="AlphaFoldDB" id="A0AA39HJ20"/>
<accession>A0AA39HJ20</accession>
<dbReference type="PANTHER" id="PTHR23021">
    <property type="entry name" value="SERPENTINE RECEPTOR, CLASS T"/>
    <property type="match status" value="1"/>
</dbReference>
<dbReference type="Proteomes" id="UP001175271">
    <property type="component" value="Unassembled WGS sequence"/>
</dbReference>
<feature type="region of interest" description="Disordered" evidence="1">
    <location>
        <begin position="289"/>
        <end position="311"/>
    </location>
</feature>
<feature type="transmembrane region" description="Helical" evidence="2">
    <location>
        <begin position="50"/>
        <end position="68"/>
    </location>
</feature>
<keyword evidence="4" id="KW-1185">Reference proteome</keyword>
<feature type="transmembrane region" description="Helical" evidence="2">
    <location>
        <begin position="6"/>
        <end position="29"/>
    </location>
</feature>
<keyword evidence="2" id="KW-0812">Transmembrane</keyword>
<protein>
    <submittedName>
        <fullName evidence="3">Uncharacterized protein</fullName>
    </submittedName>
</protein>
<evidence type="ECO:0000256" key="1">
    <source>
        <dbReference type="SAM" id="MobiDB-lite"/>
    </source>
</evidence>
<evidence type="ECO:0000256" key="2">
    <source>
        <dbReference type="SAM" id="Phobius"/>
    </source>
</evidence>
<feature type="transmembrane region" description="Helical" evidence="2">
    <location>
        <begin position="247"/>
        <end position="264"/>
    </location>
</feature>
<dbReference type="SUPFAM" id="SSF81321">
    <property type="entry name" value="Family A G protein-coupled receptor-like"/>
    <property type="match status" value="1"/>
</dbReference>
<feature type="transmembrane region" description="Helical" evidence="2">
    <location>
        <begin position="211"/>
        <end position="235"/>
    </location>
</feature>
<sequence length="311" mass="35551">MHHIFLGVVHLVIGVPSSFLSFLTSVTILRSKELIRFPSYKIMLQLNICYFLHVVSHVATGIVMFLKVDRSSAVSKFCGGVLHLAWFGIIFLNVLLCLERLNVTLWKSTVRFGKAAFWTMSAIAWFPGVMYLIVDQTTEMTFYMNTELAKWDYDGVRFEFWLQLGMIITFIALPITFFLYVIIYFYLVKLRGKIYNGGAASRQPSIPEKSVLYSATLMFLYPCGEEAVFFVLRMLDITTFSANCGTHIMWISLPLFCQIVQLLFNRSIRRNLIKLVGKNNMMTVATMKSKSNNSNSTKRTARAVTDLKVTP</sequence>
<dbReference type="EMBL" id="JAUCMV010000004">
    <property type="protein sequence ID" value="KAK0405507.1"/>
    <property type="molecule type" value="Genomic_DNA"/>
</dbReference>
<feature type="transmembrane region" description="Helical" evidence="2">
    <location>
        <begin position="80"/>
        <end position="103"/>
    </location>
</feature>
<organism evidence="3 4">
    <name type="scientific">Steinernema hermaphroditum</name>
    <dbReference type="NCBI Taxonomy" id="289476"/>
    <lineage>
        <taxon>Eukaryota</taxon>
        <taxon>Metazoa</taxon>
        <taxon>Ecdysozoa</taxon>
        <taxon>Nematoda</taxon>
        <taxon>Chromadorea</taxon>
        <taxon>Rhabditida</taxon>
        <taxon>Tylenchina</taxon>
        <taxon>Panagrolaimomorpha</taxon>
        <taxon>Strongyloidoidea</taxon>
        <taxon>Steinernematidae</taxon>
        <taxon>Steinernema</taxon>
    </lineage>
</organism>
<reference evidence="3" key="1">
    <citation type="submission" date="2023-06" db="EMBL/GenBank/DDBJ databases">
        <title>Genomic analysis of the entomopathogenic nematode Steinernema hermaphroditum.</title>
        <authorList>
            <person name="Schwarz E.M."/>
            <person name="Heppert J.K."/>
            <person name="Baniya A."/>
            <person name="Schwartz H.T."/>
            <person name="Tan C.-H."/>
            <person name="Antoshechkin I."/>
            <person name="Sternberg P.W."/>
            <person name="Goodrich-Blair H."/>
            <person name="Dillman A.R."/>
        </authorList>
    </citation>
    <scope>NUCLEOTIDE SEQUENCE</scope>
    <source>
        <strain evidence="3">PS9179</strain>
        <tissue evidence="3">Whole animal</tissue>
    </source>
</reference>
<keyword evidence="2" id="KW-0472">Membrane</keyword>
<keyword evidence="2" id="KW-1133">Transmembrane helix</keyword>
<proteinExistence type="predicted"/>
<evidence type="ECO:0000313" key="4">
    <source>
        <dbReference type="Proteomes" id="UP001175271"/>
    </source>
</evidence>